<feature type="transmembrane region" description="Helical" evidence="8">
    <location>
        <begin position="285"/>
        <end position="305"/>
    </location>
</feature>
<keyword evidence="6 8" id="KW-1133">Transmembrane helix</keyword>
<sequence>MIGILTGFAVISVAILTGYIVGRIGLLGSQGRYVLSRLSFFVLNPFLLFTVLADADLTTLFSALLPVSAIAAVVIFLCYGVLARLLWRRELGVTVIGALGAGYVNGNNIGIPIATYVLGDGSYSAPVILVQLLVFTPVVLALLDASSATDASFGKIMRRTLRNPMIIGAALGVLVALLDIDLPPIAMDPLKLLAGAAVPVLLISFGMSLNGQRVLTKPGTRRDVLLATSMKLLLMPVVAWVLGRFVFQLDDHALLAVVVLAALPSAQNVFNYAQRYETGEVVARDIVFLTTLGCPPILFASALLLA</sequence>
<evidence type="ECO:0000256" key="4">
    <source>
        <dbReference type="ARBA" id="ARBA00022475"/>
    </source>
</evidence>
<dbReference type="PANTHER" id="PTHR36838">
    <property type="entry name" value="AUXIN EFFLUX CARRIER FAMILY PROTEIN"/>
    <property type="match status" value="1"/>
</dbReference>
<evidence type="ECO:0000256" key="5">
    <source>
        <dbReference type="ARBA" id="ARBA00022692"/>
    </source>
</evidence>
<dbReference type="RefSeq" id="WP_317137953.1">
    <property type="nucleotide sequence ID" value="NZ_CP118157.1"/>
</dbReference>
<evidence type="ECO:0000256" key="2">
    <source>
        <dbReference type="ARBA" id="ARBA00010145"/>
    </source>
</evidence>
<feature type="transmembrane region" description="Helical" evidence="8">
    <location>
        <begin position="224"/>
        <end position="247"/>
    </location>
</feature>
<feature type="transmembrane region" description="Helical" evidence="8">
    <location>
        <begin position="164"/>
        <end position="186"/>
    </location>
</feature>
<dbReference type="AlphaFoldDB" id="A0AA97I4X6"/>
<keyword evidence="10" id="KW-1185">Reference proteome</keyword>
<reference evidence="9 10" key="1">
    <citation type="submission" date="2023-02" db="EMBL/GenBank/DDBJ databases">
        <title>Microbacterium betulae sp. nov., isolated from birch wood.</title>
        <authorList>
            <person name="Pasciak M."/>
            <person name="Pawlik K.J."/>
            <person name="Martynowski D."/>
            <person name="Laczmanski L."/>
            <person name="Ciekot J."/>
            <person name="Szponar B."/>
            <person name="Wojcik-Fatla A."/>
            <person name="Mackiewicz B."/>
            <person name="Farian E."/>
            <person name="Cholewa G."/>
            <person name="Cholewa A."/>
            <person name="Dutkiewicz J."/>
        </authorList>
    </citation>
    <scope>NUCLEOTIDE SEQUENCE [LARGE SCALE GENOMIC DNA]</scope>
    <source>
        <strain evidence="9 10">AB</strain>
    </source>
</reference>
<name>A0AA97I4X6_9MICO</name>
<dbReference type="InterPro" id="IPR038770">
    <property type="entry name" value="Na+/solute_symporter_sf"/>
</dbReference>
<feature type="transmembrane region" description="Helical" evidence="8">
    <location>
        <begin position="253"/>
        <end position="273"/>
    </location>
</feature>
<dbReference type="Pfam" id="PF03547">
    <property type="entry name" value="Mem_trans"/>
    <property type="match status" value="1"/>
</dbReference>
<dbReference type="Proteomes" id="UP001305498">
    <property type="component" value="Chromosome"/>
</dbReference>
<feature type="transmembrane region" description="Helical" evidence="8">
    <location>
        <begin position="192"/>
        <end position="212"/>
    </location>
</feature>
<evidence type="ECO:0000313" key="9">
    <source>
        <dbReference type="EMBL" id="WOF21477.1"/>
    </source>
</evidence>
<dbReference type="Gene3D" id="1.20.1530.20">
    <property type="match status" value="1"/>
</dbReference>
<feature type="transmembrane region" description="Helical" evidence="8">
    <location>
        <begin position="34"/>
        <end position="53"/>
    </location>
</feature>
<keyword evidence="3" id="KW-0813">Transport</keyword>
<feature type="transmembrane region" description="Helical" evidence="8">
    <location>
        <begin position="59"/>
        <end position="82"/>
    </location>
</feature>
<protein>
    <submittedName>
        <fullName evidence="9">AEC family transporter</fullName>
    </submittedName>
</protein>
<proteinExistence type="inferred from homology"/>
<dbReference type="InterPro" id="IPR004776">
    <property type="entry name" value="Mem_transp_PIN-like"/>
</dbReference>
<gene>
    <name evidence="9" type="ORF">N8K70_08690</name>
</gene>
<evidence type="ECO:0000256" key="1">
    <source>
        <dbReference type="ARBA" id="ARBA00004651"/>
    </source>
</evidence>
<evidence type="ECO:0000313" key="10">
    <source>
        <dbReference type="Proteomes" id="UP001305498"/>
    </source>
</evidence>
<accession>A0AA97I4X6</accession>
<evidence type="ECO:0000256" key="8">
    <source>
        <dbReference type="SAM" id="Phobius"/>
    </source>
</evidence>
<dbReference type="KEGG" id="mbet:N8K70_08690"/>
<keyword evidence="4" id="KW-1003">Cell membrane</keyword>
<feature type="transmembrane region" description="Helical" evidence="8">
    <location>
        <begin position="94"/>
        <end position="117"/>
    </location>
</feature>
<keyword evidence="7 8" id="KW-0472">Membrane</keyword>
<evidence type="ECO:0000256" key="7">
    <source>
        <dbReference type="ARBA" id="ARBA00023136"/>
    </source>
</evidence>
<dbReference type="PANTHER" id="PTHR36838:SF3">
    <property type="entry name" value="TRANSPORTER AUXIN EFFLUX CARRIER EC FAMILY"/>
    <property type="match status" value="1"/>
</dbReference>
<organism evidence="9 10">
    <name type="scientific">Microbacterium betulae</name>
    <dbReference type="NCBI Taxonomy" id="2981139"/>
    <lineage>
        <taxon>Bacteria</taxon>
        <taxon>Bacillati</taxon>
        <taxon>Actinomycetota</taxon>
        <taxon>Actinomycetes</taxon>
        <taxon>Micrococcales</taxon>
        <taxon>Microbacteriaceae</taxon>
        <taxon>Microbacterium</taxon>
    </lineage>
</organism>
<feature type="transmembrane region" description="Helical" evidence="8">
    <location>
        <begin position="123"/>
        <end position="143"/>
    </location>
</feature>
<feature type="transmembrane region" description="Helical" evidence="8">
    <location>
        <begin position="6"/>
        <end position="22"/>
    </location>
</feature>
<dbReference type="GO" id="GO:0055085">
    <property type="term" value="P:transmembrane transport"/>
    <property type="evidence" value="ECO:0007669"/>
    <property type="project" value="InterPro"/>
</dbReference>
<dbReference type="GO" id="GO:0005886">
    <property type="term" value="C:plasma membrane"/>
    <property type="evidence" value="ECO:0007669"/>
    <property type="project" value="UniProtKB-SubCell"/>
</dbReference>
<evidence type="ECO:0000256" key="3">
    <source>
        <dbReference type="ARBA" id="ARBA00022448"/>
    </source>
</evidence>
<dbReference type="EMBL" id="CP118157">
    <property type="protein sequence ID" value="WOF21477.1"/>
    <property type="molecule type" value="Genomic_DNA"/>
</dbReference>
<comment type="subcellular location">
    <subcellularLocation>
        <location evidence="1">Cell membrane</location>
        <topology evidence="1">Multi-pass membrane protein</topology>
    </subcellularLocation>
</comment>
<evidence type="ECO:0000256" key="6">
    <source>
        <dbReference type="ARBA" id="ARBA00022989"/>
    </source>
</evidence>
<keyword evidence="5 8" id="KW-0812">Transmembrane</keyword>
<comment type="similarity">
    <text evidence="2">Belongs to the auxin efflux carrier (TC 2.A.69) family.</text>
</comment>